<keyword evidence="1" id="KW-0472">Membrane</keyword>
<evidence type="ECO:0000313" key="2">
    <source>
        <dbReference type="EMBL" id="BCB91243.1"/>
    </source>
</evidence>
<keyword evidence="1" id="KW-1133">Transmembrane helix</keyword>
<reference evidence="2 3" key="2">
    <citation type="submission" date="2020-03" db="EMBL/GenBank/DDBJ databases">
        <authorList>
            <person name="Ichikawa N."/>
            <person name="Kimura A."/>
            <person name="Kitahashi Y."/>
            <person name="Uohara A."/>
        </authorList>
    </citation>
    <scope>NUCLEOTIDE SEQUENCE [LARGE SCALE GENOMIC DNA]</scope>
    <source>
        <strain evidence="2 3">NBRC 105367</strain>
    </source>
</reference>
<gene>
    <name evidence="2" type="ORF">Psuf_085560</name>
</gene>
<accession>A0A6F8YZ24</accession>
<keyword evidence="3" id="KW-1185">Reference proteome</keyword>
<dbReference type="EMBL" id="AP022871">
    <property type="protein sequence ID" value="BCB91243.1"/>
    <property type="molecule type" value="Genomic_DNA"/>
</dbReference>
<organism evidence="2 3">
    <name type="scientific">Phytohabitans suffuscus</name>
    <dbReference type="NCBI Taxonomy" id="624315"/>
    <lineage>
        <taxon>Bacteria</taxon>
        <taxon>Bacillati</taxon>
        <taxon>Actinomycetota</taxon>
        <taxon>Actinomycetes</taxon>
        <taxon>Micromonosporales</taxon>
        <taxon>Micromonosporaceae</taxon>
    </lineage>
</organism>
<dbReference type="Pfam" id="PF19560">
    <property type="entry name" value="DUF6082"/>
    <property type="match status" value="1"/>
</dbReference>
<dbReference type="AlphaFoldDB" id="A0A6F8YZ24"/>
<dbReference type="Proteomes" id="UP000503011">
    <property type="component" value="Chromosome"/>
</dbReference>
<feature type="transmembrane region" description="Helical" evidence="1">
    <location>
        <begin position="53"/>
        <end position="75"/>
    </location>
</feature>
<evidence type="ECO:0000256" key="1">
    <source>
        <dbReference type="SAM" id="Phobius"/>
    </source>
</evidence>
<dbReference type="InterPro" id="IPR045728">
    <property type="entry name" value="DUF6082"/>
</dbReference>
<dbReference type="KEGG" id="psuu:Psuf_085560"/>
<sequence length="206" mass="23420">MLRRRERWPWMPAVWVGALGVALLVLILQAPTLLGRLGGGGKDWDLLANVGDAYAGVSAILSSLAFCGVAASLLLQWRQNRMTQLYSFKQQHLEIAKLALQDPRFLYVDGVDPTLDTDATLKVYANLVVSHWAMAWDLRMMSEHTVRANASRLFGDRISREWWDSWRFSYLTSRGRKRFVRILDEEHQRALAVHGDTGLALGLERE</sequence>
<name>A0A6F8YZ24_9ACTN</name>
<keyword evidence="1" id="KW-0812">Transmembrane</keyword>
<evidence type="ECO:0000313" key="3">
    <source>
        <dbReference type="Proteomes" id="UP000503011"/>
    </source>
</evidence>
<protein>
    <submittedName>
        <fullName evidence="2">Uncharacterized protein</fullName>
    </submittedName>
</protein>
<reference evidence="2 3" key="1">
    <citation type="submission" date="2020-03" db="EMBL/GenBank/DDBJ databases">
        <title>Whole genome shotgun sequence of Phytohabitans suffuscus NBRC 105367.</title>
        <authorList>
            <person name="Komaki H."/>
            <person name="Tamura T."/>
        </authorList>
    </citation>
    <scope>NUCLEOTIDE SEQUENCE [LARGE SCALE GENOMIC DNA]</scope>
    <source>
        <strain evidence="2 3">NBRC 105367</strain>
    </source>
</reference>
<proteinExistence type="predicted"/>